<keyword evidence="5" id="KW-1185">Reference proteome</keyword>
<dbReference type="AlphaFoldDB" id="V4PWR7"/>
<dbReference type="InterPro" id="IPR029056">
    <property type="entry name" value="Ribokinase-like"/>
</dbReference>
<organism evidence="4 5">
    <name type="scientific">Asticcacaulis benevestitus DSM 16100 = ATCC BAA-896</name>
    <dbReference type="NCBI Taxonomy" id="1121022"/>
    <lineage>
        <taxon>Bacteria</taxon>
        <taxon>Pseudomonadati</taxon>
        <taxon>Pseudomonadota</taxon>
        <taxon>Alphaproteobacteria</taxon>
        <taxon>Caulobacterales</taxon>
        <taxon>Caulobacteraceae</taxon>
        <taxon>Asticcacaulis</taxon>
    </lineage>
</organism>
<dbReference type="STRING" id="1121022.GCA_000376105_02593"/>
<evidence type="ECO:0000256" key="1">
    <source>
        <dbReference type="ARBA" id="ARBA00022679"/>
    </source>
</evidence>
<evidence type="ECO:0000313" key="5">
    <source>
        <dbReference type="Proteomes" id="UP000017837"/>
    </source>
</evidence>
<keyword evidence="1" id="KW-0808">Transferase</keyword>
<dbReference type="SUPFAM" id="SSF53613">
    <property type="entry name" value="Ribokinase-like"/>
    <property type="match status" value="1"/>
</dbReference>
<comment type="caution">
    <text evidence="4">The sequence shown here is derived from an EMBL/GenBank/DDBJ whole genome shotgun (WGS) entry which is preliminary data.</text>
</comment>
<keyword evidence="2" id="KW-0418">Kinase</keyword>
<dbReference type="PROSITE" id="PS00584">
    <property type="entry name" value="PFKB_KINASES_2"/>
    <property type="match status" value="1"/>
</dbReference>
<sequence>MKTLDVTVVGEIYLDHVFSGFDRWPRPGEEVLTDNYTKELGGGAATTACGLARIGRSVTLMGLIGTSDTQWIYNRLNTFGVLHDSLRAMDGATGVTVSVSTLQDRSFFTHTGLNRDLGAHLMSDQAVANLTRARHVHFSMPLSREVAEHVLPRLKSANCTTSLDVGYQPDWLGDPVNAATLRDIDHFLPNEKEAELLCGQANEDGYFSRTKALGFTAATLKLGARGAMTESAGQRYHAHPPVVKAIDTTGAGDAFNVGFIDGLLDGSSPLVRLQRACVSGALSTQFAGALNGLPPVSMYRSFYDQTYERA</sequence>
<dbReference type="RefSeq" id="WP_018082258.1">
    <property type="nucleotide sequence ID" value="NZ_AQWM01000012.1"/>
</dbReference>
<dbReference type="InterPro" id="IPR011611">
    <property type="entry name" value="PfkB_dom"/>
</dbReference>
<dbReference type="EMBL" id="AWGB01000015">
    <property type="protein sequence ID" value="ESQ91864.1"/>
    <property type="molecule type" value="Genomic_DNA"/>
</dbReference>
<dbReference type="PANTHER" id="PTHR10584">
    <property type="entry name" value="SUGAR KINASE"/>
    <property type="match status" value="1"/>
</dbReference>
<dbReference type="InterPro" id="IPR002173">
    <property type="entry name" value="Carboh/pur_kinase_PfkB_CS"/>
</dbReference>
<dbReference type="OrthoDB" id="9792663at2"/>
<dbReference type="PATRIC" id="fig|1121022.4.peg.1924"/>
<accession>V4PWR7</accession>
<evidence type="ECO:0000313" key="4">
    <source>
        <dbReference type="EMBL" id="ESQ91864.1"/>
    </source>
</evidence>
<proteinExistence type="predicted"/>
<name>V4PWR7_9CAUL</name>
<evidence type="ECO:0000256" key="2">
    <source>
        <dbReference type="ARBA" id="ARBA00022777"/>
    </source>
</evidence>
<feature type="domain" description="Carbohydrate kinase PfkB" evidence="3">
    <location>
        <begin position="5"/>
        <end position="294"/>
    </location>
</feature>
<dbReference type="Pfam" id="PF00294">
    <property type="entry name" value="PfkB"/>
    <property type="match status" value="1"/>
</dbReference>
<dbReference type="Proteomes" id="UP000017837">
    <property type="component" value="Unassembled WGS sequence"/>
</dbReference>
<protein>
    <recommendedName>
        <fullName evidence="3">Carbohydrate kinase PfkB domain-containing protein</fullName>
    </recommendedName>
</protein>
<reference evidence="4 5" key="1">
    <citation type="journal article" date="2014" name="Nature">
        <title>Sequential evolution of bacterial morphology by co-option of a developmental regulator.</title>
        <authorList>
            <person name="Jiang C."/>
            <person name="Brown P.J."/>
            <person name="Ducret A."/>
            <person name="Brun Y.V."/>
        </authorList>
    </citation>
    <scope>NUCLEOTIDE SEQUENCE [LARGE SCALE GENOMIC DNA]</scope>
    <source>
        <strain evidence="4 5">DSM 16100</strain>
    </source>
</reference>
<dbReference type="eggNOG" id="COG0524">
    <property type="taxonomic scope" value="Bacteria"/>
</dbReference>
<gene>
    <name evidence="4" type="ORF">ABENE_09530</name>
</gene>
<dbReference type="GO" id="GO:0016301">
    <property type="term" value="F:kinase activity"/>
    <property type="evidence" value="ECO:0007669"/>
    <property type="project" value="UniProtKB-KW"/>
</dbReference>
<dbReference type="PANTHER" id="PTHR10584:SF166">
    <property type="entry name" value="RIBOKINASE"/>
    <property type="match status" value="1"/>
</dbReference>
<dbReference type="Gene3D" id="3.40.1190.20">
    <property type="match status" value="1"/>
</dbReference>
<evidence type="ECO:0000259" key="3">
    <source>
        <dbReference type="Pfam" id="PF00294"/>
    </source>
</evidence>